<dbReference type="InterPro" id="IPR005123">
    <property type="entry name" value="Oxoglu/Fe-dep_dioxygenase_dom"/>
</dbReference>
<evidence type="ECO:0000313" key="3">
    <source>
        <dbReference type="EMBL" id="GHP10548.1"/>
    </source>
</evidence>
<keyword evidence="4" id="KW-1185">Reference proteome</keyword>
<dbReference type="Gene3D" id="2.60.120.590">
    <property type="entry name" value="Alpha-ketoglutarate-dependent dioxygenase AlkB-like"/>
    <property type="match status" value="1"/>
</dbReference>
<dbReference type="InterPro" id="IPR037151">
    <property type="entry name" value="AlkB-like_sf"/>
</dbReference>
<dbReference type="InterPro" id="IPR032854">
    <property type="entry name" value="ALKBH3"/>
</dbReference>
<accession>A0A830HUA5</accession>
<name>A0A830HUA5_9CHLO</name>
<comment type="similarity">
    <text evidence="1">Belongs to the alkB family.</text>
</comment>
<protein>
    <recommendedName>
        <fullName evidence="2">Fe2OG dioxygenase domain-containing protein</fullName>
    </recommendedName>
</protein>
<evidence type="ECO:0000259" key="2">
    <source>
        <dbReference type="PROSITE" id="PS51471"/>
    </source>
</evidence>
<proteinExistence type="inferred from homology"/>
<dbReference type="PANTHER" id="PTHR31212">
    <property type="entry name" value="ALPHA-KETOGLUTARATE-DEPENDENT DIOXYGENASE ALKB HOMOLOG 3"/>
    <property type="match status" value="1"/>
</dbReference>
<dbReference type="SUPFAM" id="SSF51197">
    <property type="entry name" value="Clavaminate synthase-like"/>
    <property type="match status" value="1"/>
</dbReference>
<dbReference type="Proteomes" id="UP000660262">
    <property type="component" value="Unassembled WGS sequence"/>
</dbReference>
<dbReference type="PANTHER" id="PTHR31212:SF4">
    <property type="entry name" value="ALPHA-KETOGLUTARATE-DEPENDENT DIOXYGENASE ALKB HOMOLOG 3"/>
    <property type="match status" value="1"/>
</dbReference>
<dbReference type="PROSITE" id="PS51471">
    <property type="entry name" value="FE2OG_OXY"/>
    <property type="match status" value="1"/>
</dbReference>
<dbReference type="GO" id="GO:0006307">
    <property type="term" value="P:DNA alkylation repair"/>
    <property type="evidence" value="ECO:0007669"/>
    <property type="project" value="InterPro"/>
</dbReference>
<feature type="domain" description="Fe2OG dioxygenase" evidence="2">
    <location>
        <begin position="128"/>
        <end position="229"/>
    </location>
</feature>
<dbReference type="OrthoDB" id="545910at2759"/>
<comment type="caution">
    <text evidence="3">The sequence shown here is derived from an EMBL/GenBank/DDBJ whole genome shotgun (WGS) entry which is preliminary data.</text>
</comment>
<sequence length="232" mass="26071">MSKQTTNTSEHHQHRIFLSDSLSWYTHTRLGGVLRDSAEAAAASSALASTGSTSSDFVTLTREVEWLQRDVVIFGKKVPQPRLIQYMADDVRLAYRYSGCDLVPVKFHPIVLQAKEQAETLAGVPRGYFNSCLLNRYRDGKDSNGWHADDEPLYGRDPIIASVSYGAARDFDIKRKADGPPEKARLRLCDGDVLIMGGAMQRNYLHCIPKRANSKVDGERINLTFRRILKPM</sequence>
<dbReference type="AlphaFoldDB" id="A0A830HUA5"/>
<dbReference type="InterPro" id="IPR027450">
    <property type="entry name" value="AlkB-like"/>
</dbReference>
<reference evidence="3" key="1">
    <citation type="submission" date="2020-10" db="EMBL/GenBank/DDBJ databases">
        <title>Unveiling of a novel bifunctional photoreceptor, Dualchrome1, isolated from a cosmopolitan green alga.</title>
        <authorList>
            <person name="Suzuki S."/>
            <person name="Kawachi M."/>
        </authorList>
    </citation>
    <scope>NUCLEOTIDE SEQUENCE</scope>
    <source>
        <strain evidence="3">NIES 2893</strain>
    </source>
</reference>
<dbReference type="EMBL" id="BNJQ01000030">
    <property type="protein sequence ID" value="GHP10548.1"/>
    <property type="molecule type" value="Genomic_DNA"/>
</dbReference>
<evidence type="ECO:0000256" key="1">
    <source>
        <dbReference type="ARBA" id="ARBA00007879"/>
    </source>
</evidence>
<organism evidence="3 4">
    <name type="scientific">Pycnococcus provasolii</name>
    <dbReference type="NCBI Taxonomy" id="41880"/>
    <lineage>
        <taxon>Eukaryota</taxon>
        <taxon>Viridiplantae</taxon>
        <taxon>Chlorophyta</taxon>
        <taxon>Pseudoscourfieldiophyceae</taxon>
        <taxon>Pseudoscourfieldiales</taxon>
        <taxon>Pycnococcaceae</taxon>
        <taxon>Pycnococcus</taxon>
    </lineage>
</organism>
<gene>
    <name evidence="3" type="ORF">PPROV_000927900</name>
</gene>
<dbReference type="GO" id="GO:0051213">
    <property type="term" value="F:dioxygenase activity"/>
    <property type="evidence" value="ECO:0007669"/>
    <property type="project" value="InterPro"/>
</dbReference>
<evidence type="ECO:0000313" key="4">
    <source>
        <dbReference type="Proteomes" id="UP000660262"/>
    </source>
</evidence>
<dbReference type="Pfam" id="PF13532">
    <property type="entry name" value="2OG-FeII_Oxy_2"/>
    <property type="match status" value="1"/>
</dbReference>